<feature type="domain" description="HTH luxR-type" evidence="4">
    <location>
        <begin position="150"/>
        <end position="214"/>
    </location>
</feature>
<dbReference type="CDD" id="cd17535">
    <property type="entry name" value="REC_NarL-like"/>
    <property type="match status" value="1"/>
</dbReference>
<dbReference type="PROSITE" id="PS50110">
    <property type="entry name" value="RESPONSE_REGULATORY"/>
    <property type="match status" value="1"/>
</dbReference>
<accession>A0A1V9G1L5</accession>
<name>A0A1V9G1L5_9BACT</name>
<dbReference type="PANTHER" id="PTHR43214">
    <property type="entry name" value="TWO-COMPONENT RESPONSE REGULATOR"/>
    <property type="match status" value="1"/>
</dbReference>
<evidence type="ECO:0000313" key="6">
    <source>
        <dbReference type="EMBL" id="OQP64480.1"/>
    </source>
</evidence>
<dbReference type="GO" id="GO:0003677">
    <property type="term" value="F:DNA binding"/>
    <property type="evidence" value="ECO:0007669"/>
    <property type="project" value="UniProtKB-KW"/>
</dbReference>
<feature type="domain" description="Response regulatory" evidence="5">
    <location>
        <begin position="5"/>
        <end position="122"/>
    </location>
</feature>
<dbReference type="SUPFAM" id="SSF52172">
    <property type="entry name" value="CheY-like"/>
    <property type="match status" value="1"/>
</dbReference>
<dbReference type="PROSITE" id="PS00622">
    <property type="entry name" value="HTH_LUXR_1"/>
    <property type="match status" value="1"/>
</dbReference>
<evidence type="ECO:0000313" key="7">
    <source>
        <dbReference type="Proteomes" id="UP000192796"/>
    </source>
</evidence>
<keyword evidence="1 3" id="KW-0597">Phosphoprotein</keyword>
<evidence type="ECO:0000256" key="2">
    <source>
        <dbReference type="ARBA" id="ARBA00023125"/>
    </source>
</evidence>
<dbReference type="CDD" id="cd06170">
    <property type="entry name" value="LuxR_C_like"/>
    <property type="match status" value="1"/>
</dbReference>
<dbReference type="PANTHER" id="PTHR43214:SF43">
    <property type="entry name" value="TWO-COMPONENT RESPONSE REGULATOR"/>
    <property type="match status" value="1"/>
</dbReference>
<evidence type="ECO:0000259" key="5">
    <source>
        <dbReference type="PROSITE" id="PS50110"/>
    </source>
</evidence>
<dbReference type="RefSeq" id="WP_081147101.1">
    <property type="nucleotide sequence ID" value="NZ_LVYD01000042.1"/>
</dbReference>
<dbReference type="Proteomes" id="UP000192796">
    <property type="component" value="Unassembled WGS sequence"/>
</dbReference>
<feature type="modified residue" description="4-aspartylphosphate" evidence="3">
    <location>
        <position position="56"/>
    </location>
</feature>
<evidence type="ECO:0000259" key="4">
    <source>
        <dbReference type="PROSITE" id="PS50043"/>
    </source>
</evidence>
<dbReference type="Pfam" id="PF00196">
    <property type="entry name" value="GerE"/>
    <property type="match status" value="1"/>
</dbReference>
<dbReference type="AlphaFoldDB" id="A0A1V9G1L5"/>
<dbReference type="Gene3D" id="3.40.50.2300">
    <property type="match status" value="1"/>
</dbReference>
<dbReference type="InterPro" id="IPR001789">
    <property type="entry name" value="Sig_transdc_resp-reg_receiver"/>
</dbReference>
<dbReference type="InterPro" id="IPR058245">
    <property type="entry name" value="NreC/VraR/RcsB-like_REC"/>
</dbReference>
<dbReference type="SMART" id="SM00421">
    <property type="entry name" value="HTH_LUXR"/>
    <property type="match status" value="1"/>
</dbReference>
<dbReference type="InterPro" id="IPR000792">
    <property type="entry name" value="Tscrpt_reg_LuxR_C"/>
</dbReference>
<dbReference type="SMART" id="SM00448">
    <property type="entry name" value="REC"/>
    <property type="match status" value="1"/>
</dbReference>
<dbReference type="Pfam" id="PF00072">
    <property type="entry name" value="Response_reg"/>
    <property type="match status" value="1"/>
</dbReference>
<proteinExistence type="predicted"/>
<dbReference type="InterPro" id="IPR016032">
    <property type="entry name" value="Sig_transdc_resp-reg_C-effctor"/>
</dbReference>
<evidence type="ECO:0000256" key="1">
    <source>
        <dbReference type="ARBA" id="ARBA00022553"/>
    </source>
</evidence>
<reference evidence="6 7" key="1">
    <citation type="submission" date="2016-03" db="EMBL/GenBank/DDBJ databases">
        <title>Niastella vici sp. nov., isolated from farmland soil.</title>
        <authorList>
            <person name="Chen L."/>
            <person name="Wang D."/>
            <person name="Yang S."/>
            <person name="Wang G."/>
        </authorList>
    </citation>
    <scope>NUCLEOTIDE SEQUENCE [LARGE SCALE GENOMIC DNA]</scope>
    <source>
        <strain evidence="6 7">DJ57</strain>
    </source>
</reference>
<dbReference type="GO" id="GO:0006355">
    <property type="term" value="P:regulation of DNA-templated transcription"/>
    <property type="evidence" value="ECO:0007669"/>
    <property type="project" value="InterPro"/>
</dbReference>
<dbReference type="EMBL" id="LVYD01000042">
    <property type="protein sequence ID" value="OQP64480.1"/>
    <property type="molecule type" value="Genomic_DNA"/>
</dbReference>
<dbReference type="SUPFAM" id="SSF46894">
    <property type="entry name" value="C-terminal effector domain of the bipartite response regulators"/>
    <property type="match status" value="1"/>
</dbReference>
<dbReference type="PRINTS" id="PR00038">
    <property type="entry name" value="HTHLUXR"/>
</dbReference>
<evidence type="ECO:0000256" key="3">
    <source>
        <dbReference type="PROSITE-ProRule" id="PRU00169"/>
    </source>
</evidence>
<keyword evidence="2 6" id="KW-0238">DNA-binding</keyword>
<dbReference type="OrthoDB" id="9797341at2"/>
<gene>
    <name evidence="6" type="ORF">A3860_21170</name>
</gene>
<keyword evidence="7" id="KW-1185">Reference proteome</keyword>
<comment type="caution">
    <text evidence="6">The sequence shown here is derived from an EMBL/GenBank/DDBJ whole genome shotgun (WGS) entry which is preliminary data.</text>
</comment>
<dbReference type="InterPro" id="IPR011006">
    <property type="entry name" value="CheY-like_superfamily"/>
</dbReference>
<protein>
    <submittedName>
        <fullName evidence="6">DNA-binding response regulator</fullName>
    </submittedName>
</protein>
<sequence length="214" mass="23854">MMDITVCIVDDTKDIRSALEQIVMMSEGYRLLGSCASAEEAMIKIPDLKPNIVLMDINLGEGENGIDVVRHLKADYPEILFMMCTVYEDDEKIFEALSAGASGYILKKTAPHKLLEAIRELQEGGAPMSSQIARKVVAAFQTKTAGDVAAENSLSVLSNREKEILELLAKGMLYKEIAASLFISQETVRKHVYHIYEKLHVNNRVEAINKFFGR</sequence>
<dbReference type="InterPro" id="IPR039420">
    <property type="entry name" value="WalR-like"/>
</dbReference>
<dbReference type="PROSITE" id="PS50043">
    <property type="entry name" value="HTH_LUXR_2"/>
    <property type="match status" value="1"/>
</dbReference>
<dbReference type="STRING" id="1703345.A3860_21170"/>
<dbReference type="GO" id="GO:0000160">
    <property type="term" value="P:phosphorelay signal transduction system"/>
    <property type="evidence" value="ECO:0007669"/>
    <property type="project" value="InterPro"/>
</dbReference>
<organism evidence="6 7">
    <name type="scientific">Niastella vici</name>
    <dbReference type="NCBI Taxonomy" id="1703345"/>
    <lineage>
        <taxon>Bacteria</taxon>
        <taxon>Pseudomonadati</taxon>
        <taxon>Bacteroidota</taxon>
        <taxon>Chitinophagia</taxon>
        <taxon>Chitinophagales</taxon>
        <taxon>Chitinophagaceae</taxon>
        <taxon>Niastella</taxon>
    </lineage>
</organism>